<keyword evidence="3" id="KW-0812">Transmembrane</keyword>
<feature type="compositionally biased region" description="Acidic residues" evidence="7">
    <location>
        <begin position="230"/>
        <end position="240"/>
    </location>
</feature>
<proteinExistence type="predicted"/>
<sequence length="255" mass="27931">MPYQCQPSSANGGSSSCNQKNYDYYDSTIATGSHFRKGCKLTSSHHDFRIIDTIPEEQRKTTLLIVNLRDPASRAVSHYHMLKRHGDAGALNASGVVEYFTTDPLGVSISRNRMTRVMAGEFCCKDGAPAHYTGAAMYKRALARLDEFCVVGLTSRVQDTMLYVLHALGLPTDKPPKNLHYHNNAKKYQPTAPEVLKQLSDFNAHDVDLYAAARARFTDQMRALGKAGGDEGDEEAEGEGDAGVSGKAKVIDTAR</sequence>
<protein>
    <recommendedName>
        <fullName evidence="10">Sulfotransferase</fullName>
    </recommendedName>
</protein>
<evidence type="ECO:0008006" key="10">
    <source>
        <dbReference type="Google" id="ProtNLM"/>
    </source>
</evidence>
<organism evidence="8 9">
    <name type="scientific">Chlamydomonas incerta</name>
    <dbReference type="NCBI Taxonomy" id="51695"/>
    <lineage>
        <taxon>Eukaryota</taxon>
        <taxon>Viridiplantae</taxon>
        <taxon>Chlorophyta</taxon>
        <taxon>core chlorophytes</taxon>
        <taxon>Chlorophyceae</taxon>
        <taxon>CS clade</taxon>
        <taxon>Chlamydomonadales</taxon>
        <taxon>Chlamydomonadaceae</taxon>
        <taxon>Chlamydomonas</taxon>
    </lineage>
</organism>
<dbReference type="PANTHER" id="PTHR12812">
    <property type="entry name" value="HEPARAN SULFATE 6-O-SULFOTRANSFERASE 3"/>
    <property type="match status" value="1"/>
</dbReference>
<evidence type="ECO:0000256" key="5">
    <source>
        <dbReference type="ARBA" id="ARBA00023136"/>
    </source>
</evidence>
<dbReference type="InterPro" id="IPR027417">
    <property type="entry name" value="P-loop_NTPase"/>
</dbReference>
<reference evidence="8" key="1">
    <citation type="journal article" date="2020" name="bioRxiv">
        <title>Comparative genomics of Chlamydomonas.</title>
        <authorList>
            <person name="Craig R.J."/>
            <person name="Hasan A.R."/>
            <person name="Ness R.W."/>
            <person name="Keightley P.D."/>
        </authorList>
    </citation>
    <scope>NUCLEOTIDE SEQUENCE</scope>
    <source>
        <strain evidence="8">SAG 7.73</strain>
    </source>
</reference>
<keyword evidence="6" id="KW-0325">Glycoprotein</keyword>
<comment type="caution">
    <text evidence="8">The sequence shown here is derived from an EMBL/GenBank/DDBJ whole genome shotgun (WGS) entry which is preliminary data.</text>
</comment>
<dbReference type="Proteomes" id="UP000650467">
    <property type="component" value="Unassembled WGS sequence"/>
</dbReference>
<dbReference type="OrthoDB" id="525253at2759"/>
<keyword evidence="4" id="KW-1133">Transmembrane helix</keyword>
<evidence type="ECO:0000256" key="1">
    <source>
        <dbReference type="ARBA" id="ARBA00004167"/>
    </source>
</evidence>
<keyword evidence="5" id="KW-0472">Membrane</keyword>
<evidence type="ECO:0000256" key="3">
    <source>
        <dbReference type="ARBA" id="ARBA00022692"/>
    </source>
</evidence>
<dbReference type="Gene3D" id="3.40.50.300">
    <property type="entry name" value="P-loop containing nucleotide triphosphate hydrolases"/>
    <property type="match status" value="1"/>
</dbReference>
<evidence type="ECO:0000256" key="4">
    <source>
        <dbReference type="ARBA" id="ARBA00022989"/>
    </source>
</evidence>
<evidence type="ECO:0000256" key="2">
    <source>
        <dbReference type="ARBA" id="ARBA00022679"/>
    </source>
</evidence>
<keyword evidence="2" id="KW-0808">Transferase</keyword>
<accession>A0A835TBY4</accession>
<keyword evidence="9" id="KW-1185">Reference proteome</keyword>
<evidence type="ECO:0000256" key="7">
    <source>
        <dbReference type="SAM" id="MobiDB-lite"/>
    </source>
</evidence>
<dbReference type="GO" id="GO:0016020">
    <property type="term" value="C:membrane"/>
    <property type="evidence" value="ECO:0007669"/>
    <property type="project" value="UniProtKB-SubCell"/>
</dbReference>
<evidence type="ECO:0000313" key="8">
    <source>
        <dbReference type="EMBL" id="KAG2442599.1"/>
    </source>
</evidence>
<evidence type="ECO:0000256" key="6">
    <source>
        <dbReference type="ARBA" id="ARBA00023180"/>
    </source>
</evidence>
<evidence type="ECO:0000313" key="9">
    <source>
        <dbReference type="Proteomes" id="UP000650467"/>
    </source>
</evidence>
<dbReference type="GO" id="GO:0017095">
    <property type="term" value="F:heparan sulfate 6-sulfotransferase activity"/>
    <property type="evidence" value="ECO:0007669"/>
    <property type="project" value="TreeGrafter"/>
</dbReference>
<dbReference type="EMBL" id="JAEHOC010000004">
    <property type="protein sequence ID" value="KAG2442599.1"/>
    <property type="molecule type" value="Genomic_DNA"/>
</dbReference>
<gene>
    <name evidence="8" type="ORF">HXX76_002684</name>
</gene>
<dbReference type="SUPFAM" id="SSF52540">
    <property type="entry name" value="P-loop containing nucleoside triphosphate hydrolases"/>
    <property type="match status" value="1"/>
</dbReference>
<name>A0A835TBY4_CHLIN</name>
<dbReference type="AlphaFoldDB" id="A0A835TBY4"/>
<comment type="subcellular location">
    <subcellularLocation>
        <location evidence="1">Membrane</location>
        <topology evidence="1">Single-pass membrane protein</topology>
    </subcellularLocation>
</comment>
<dbReference type="InterPro" id="IPR010635">
    <property type="entry name" value="Heparan_SO4-6-sulfoTrfase"/>
</dbReference>
<dbReference type="PANTHER" id="PTHR12812:SF0">
    <property type="entry name" value="HEPARAN-SULFATE 6-O-SULFOTRANSFERASE"/>
    <property type="match status" value="1"/>
</dbReference>
<feature type="region of interest" description="Disordered" evidence="7">
    <location>
        <begin position="225"/>
        <end position="255"/>
    </location>
</feature>